<feature type="transmembrane region" description="Helical" evidence="1">
    <location>
        <begin position="6"/>
        <end position="29"/>
    </location>
</feature>
<keyword evidence="1" id="KW-0812">Transmembrane</keyword>
<keyword evidence="1" id="KW-1133">Transmembrane helix</keyword>
<dbReference type="RefSeq" id="WP_290234675.1">
    <property type="nucleotide sequence ID" value="NZ_JAUFPZ010000002.1"/>
</dbReference>
<dbReference type="Proteomes" id="UP001595793">
    <property type="component" value="Unassembled WGS sequence"/>
</dbReference>
<evidence type="ECO:0000256" key="1">
    <source>
        <dbReference type="SAM" id="Phobius"/>
    </source>
</evidence>
<name>A0ABV8H8C1_9FLAO</name>
<sequence length="167" mass="19399">MNSELYGFIWTLVGTIVGASSSIIATLITNKGNSRNQIRIENFKNNLIVKELERENCMQAQETMLNLLRFTNLHLLDIINAEKNNNSPVSFDEKVNEKCSENIRKLNLITQRLSNRKLAEQIIEFRSLCGEFLLTDDTTEGFNRISEVNYRYEIAFDRIGEELRKNY</sequence>
<comment type="caution">
    <text evidence="2">The sequence shown here is derived from an EMBL/GenBank/DDBJ whole genome shotgun (WGS) entry which is preliminary data.</text>
</comment>
<gene>
    <name evidence="2" type="ORF">ACFOS1_07390</name>
</gene>
<dbReference type="EMBL" id="JBHSAS010000006">
    <property type="protein sequence ID" value="MFC4027223.1"/>
    <property type="molecule type" value="Genomic_DNA"/>
</dbReference>
<reference evidence="3" key="1">
    <citation type="journal article" date="2019" name="Int. J. Syst. Evol. Microbiol.">
        <title>The Global Catalogue of Microorganisms (GCM) 10K type strain sequencing project: providing services to taxonomists for standard genome sequencing and annotation.</title>
        <authorList>
            <consortium name="The Broad Institute Genomics Platform"/>
            <consortium name="The Broad Institute Genome Sequencing Center for Infectious Disease"/>
            <person name="Wu L."/>
            <person name="Ma J."/>
        </authorList>
    </citation>
    <scope>NUCLEOTIDE SEQUENCE [LARGE SCALE GENOMIC DNA]</scope>
    <source>
        <strain evidence="3">CECT 9128</strain>
    </source>
</reference>
<evidence type="ECO:0000313" key="3">
    <source>
        <dbReference type="Proteomes" id="UP001595793"/>
    </source>
</evidence>
<organism evidence="2 3">
    <name type="scientific">Zunongwangia endophytica</name>
    <dbReference type="NCBI Taxonomy" id="1808945"/>
    <lineage>
        <taxon>Bacteria</taxon>
        <taxon>Pseudomonadati</taxon>
        <taxon>Bacteroidota</taxon>
        <taxon>Flavobacteriia</taxon>
        <taxon>Flavobacteriales</taxon>
        <taxon>Flavobacteriaceae</taxon>
        <taxon>Zunongwangia</taxon>
    </lineage>
</organism>
<accession>A0ABV8H8C1</accession>
<keyword evidence="1" id="KW-0472">Membrane</keyword>
<evidence type="ECO:0000313" key="2">
    <source>
        <dbReference type="EMBL" id="MFC4027223.1"/>
    </source>
</evidence>
<protein>
    <submittedName>
        <fullName evidence="2">Uncharacterized protein</fullName>
    </submittedName>
</protein>
<proteinExistence type="predicted"/>
<keyword evidence="3" id="KW-1185">Reference proteome</keyword>